<dbReference type="InParanoid" id="Q3ACL3"/>
<dbReference type="STRING" id="246194.CHY_1287"/>
<dbReference type="AlphaFoldDB" id="Q3ACL3"/>
<gene>
    <name evidence="1" type="ordered locus">CHY_1287</name>
</gene>
<reference evidence="1 2" key="1">
    <citation type="journal article" date="2005" name="PLoS Genet.">
        <title>Life in hot carbon monoxide: the complete genome sequence of Carboxydothermus hydrogenoformans Z-2901.</title>
        <authorList>
            <person name="Wu M."/>
            <person name="Ren Q."/>
            <person name="Durkin A.S."/>
            <person name="Daugherty S.C."/>
            <person name="Brinkac L.M."/>
            <person name="Dodson R.J."/>
            <person name="Madupu R."/>
            <person name="Sullivan S.A."/>
            <person name="Kolonay J.F."/>
            <person name="Haft D.H."/>
            <person name="Nelson W.C."/>
            <person name="Tallon L.J."/>
            <person name="Jones K.M."/>
            <person name="Ulrich L.E."/>
            <person name="Gonzalez J.M."/>
            <person name="Zhulin I.B."/>
            <person name="Robb F.T."/>
            <person name="Eisen J.A."/>
        </authorList>
    </citation>
    <scope>NUCLEOTIDE SEQUENCE [LARGE SCALE GENOMIC DNA]</scope>
    <source>
        <strain evidence="2">ATCC BAA-161 / DSM 6008 / Z-2901</strain>
    </source>
</reference>
<dbReference type="Proteomes" id="UP000002706">
    <property type="component" value="Chromosome"/>
</dbReference>
<accession>Q3ACL3</accession>
<sequence length="46" mass="5639">MQKYIRIIFFKNGFTFINIFYLKIGIKFAKKFFGGNEIKTVRNKWE</sequence>
<protein>
    <submittedName>
        <fullName evidence="1">Uncharacterized protein</fullName>
    </submittedName>
</protein>
<dbReference type="EMBL" id="CP000141">
    <property type="protein sequence ID" value="ABB14738.1"/>
    <property type="molecule type" value="Genomic_DNA"/>
</dbReference>
<keyword evidence="2" id="KW-1185">Reference proteome</keyword>
<evidence type="ECO:0000313" key="2">
    <source>
        <dbReference type="Proteomes" id="UP000002706"/>
    </source>
</evidence>
<evidence type="ECO:0000313" key="1">
    <source>
        <dbReference type="EMBL" id="ABB14738.1"/>
    </source>
</evidence>
<name>Q3ACL3_CARHZ</name>
<organism evidence="1 2">
    <name type="scientific">Carboxydothermus hydrogenoformans (strain ATCC BAA-161 / DSM 6008 / Z-2901)</name>
    <dbReference type="NCBI Taxonomy" id="246194"/>
    <lineage>
        <taxon>Bacteria</taxon>
        <taxon>Bacillati</taxon>
        <taxon>Bacillota</taxon>
        <taxon>Clostridia</taxon>
        <taxon>Thermoanaerobacterales</taxon>
        <taxon>Thermoanaerobacteraceae</taxon>
        <taxon>Carboxydothermus</taxon>
    </lineage>
</organism>
<proteinExistence type="predicted"/>
<dbReference type="HOGENOM" id="CLU_3181573_0_0_9"/>
<dbReference type="KEGG" id="chy:CHY_1287"/>